<dbReference type="RefSeq" id="WP_178371627.1">
    <property type="nucleotide sequence ID" value="NZ_FRDN01000004.1"/>
</dbReference>
<dbReference type="SUPFAM" id="SSF52833">
    <property type="entry name" value="Thioredoxin-like"/>
    <property type="match status" value="1"/>
</dbReference>
<dbReference type="InterPro" id="IPR028431">
    <property type="entry name" value="NADP_DH_HndA-like"/>
</dbReference>
<proteinExistence type="inferred from homology"/>
<dbReference type="InterPro" id="IPR042128">
    <property type="entry name" value="NuoE_dom"/>
</dbReference>
<protein>
    <submittedName>
        <fullName evidence="8">NADH-quinone oxidoreductase subunit E</fullName>
    </submittedName>
</protein>
<feature type="binding site" evidence="7">
    <location>
        <position position="123"/>
    </location>
    <ligand>
        <name>[2Fe-2S] cluster</name>
        <dbReference type="ChEBI" id="CHEBI:190135"/>
    </ligand>
</feature>
<dbReference type="InterPro" id="IPR036249">
    <property type="entry name" value="Thioredoxin-like_sf"/>
</dbReference>
<dbReference type="GO" id="GO:0016491">
    <property type="term" value="F:oxidoreductase activity"/>
    <property type="evidence" value="ECO:0007669"/>
    <property type="project" value="InterPro"/>
</dbReference>
<name>A0A1M7SI15_9FIRM</name>
<comment type="similarity">
    <text evidence="1">Belongs to the complex I 24 kDa subunit family.</text>
</comment>
<keyword evidence="2 7" id="KW-0001">2Fe-2S</keyword>
<dbReference type="PANTHER" id="PTHR43342">
    <property type="entry name" value="NADH-QUINONE OXIDOREDUCTASE, E SUBUNIT"/>
    <property type="match status" value="1"/>
</dbReference>
<dbReference type="InterPro" id="IPR041921">
    <property type="entry name" value="NuoE_N"/>
</dbReference>
<sequence length="164" mass="17828">MSTHTDNKLCLAQIMGEIPADDQKQLLNILNQLQEKNGYIAERDLEELAVLSGTPESVLHGLMSFFSSYRTRPLGRNHLLVCSGTACYACGADLIYNRLVSGLDLDEYGTSPDGFITVEKVQCVGACSLAPVTITNKELEGKVKFTQITEKLASLRRCDGGQGA</sequence>
<evidence type="ECO:0000256" key="5">
    <source>
        <dbReference type="ARBA" id="ARBA00023014"/>
    </source>
</evidence>
<dbReference type="Gene3D" id="3.40.30.10">
    <property type="entry name" value="Glutaredoxin"/>
    <property type="match status" value="1"/>
</dbReference>
<dbReference type="Pfam" id="PF01257">
    <property type="entry name" value="2Fe-2S_thioredx"/>
    <property type="match status" value="1"/>
</dbReference>
<evidence type="ECO:0000256" key="6">
    <source>
        <dbReference type="ARBA" id="ARBA00034078"/>
    </source>
</evidence>
<evidence type="ECO:0000256" key="2">
    <source>
        <dbReference type="ARBA" id="ARBA00022714"/>
    </source>
</evidence>
<gene>
    <name evidence="8" type="ORF">SAMN02745215_00892</name>
</gene>
<dbReference type="PIRSF" id="PIRSF000216">
    <property type="entry name" value="NADH_DH_24kDa"/>
    <property type="match status" value="1"/>
</dbReference>
<dbReference type="STRING" id="1121395.SAMN02745215_00892"/>
<evidence type="ECO:0000256" key="3">
    <source>
        <dbReference type="ARBA" id="ARBA00022723"/>
    </source>
</evidence>
<keyword evidence="3 7" id="KW-0479">Metal-binding</keyword>
<feature type="binding site" evidence="7">
    <location>
        <position position="127"/>
    </location>
    <ligand>
        <name>[2Fe-2S] cluster</name>
        <dbReference type="ChEBI" id="CHEBI:190135"/>
    </ligand>
</feature>
<keyword evidence="9" id="KW-1185">Reference proteome</keyword>
<feature type="binding site" evidence="7">
    <location>
        <position position="82"/>
    </location>
    <ligand>
        <name>[2Fe-2S] cluster</name>
        <dbReference type="ChEBI" id="CHEBI:190135"/>
    </ligand>
</feature>
<dbReference type="EMBL" id="FRDN01000004">
    <property type="protein sequence ID" value="SHN58128.1"/>
    <property type="molecule type" value="Genomic_DNA"/>
</dbReference>
<dbReference type="GO" id="GO:0051537">
    <property type="term" value="F:2 iron, 2 sulfur cluster binding"/>
    <property type="evidence" value="ECO:0007669"/>
    <property type="project" value="UniProtKB-KW"/>
</dbReference>
<dbReference type="Gene3D" id="1.10.10.1590">
    <property type="entry name" value="NADH-quinone oxidoreductase subunit E"/>
    <property type="match status" value="1"/>
</dbReference>
<keyword evidence="5 7" id="KW-0411">Iron-sulfur</keyword>
<dbReference type="AlphaFoldDB" id="A0A1M7SI15"/>
<evidence type="ECO:0000256" key="1">
    <source>
        <dbReference type="ARBA" id="ARBA00010643"/>
    </source>
</evidence>
<evidence type="ECO:0000256" key="7">
    <source>
        <dbReference type="PIRSR" id="PIRSR000216-1"/>
    </source>
</evidence>
<dbReference type="InterPro" id="IPR002023">
    <property type="entry name" value="NuoE-like"/>
</dbReference>
<evidence type="ECO:0000313" key="9">
    <source>
        <dbReference type="Proteomes" id="UP000184010"/>
    </source>
</evidence>
<organism evidence="8 9">
    <name type="scientific">Desulfitobacterium chlororespirans DSM 11544</name>
    <dbReference type="NCBI Taxonomy" id="1121395"/>
    <lineage>
        <taxon>Bacteria</taxon>
        <taxon>Bacillati</taxon>
        <taxon>Bacillota</taxon>
        <taxon>Clostridia</taxon>
        <taxon>Eubacteriales</taxon>
        <taxon>Desulfitobacteriaceae</taxon>
        <taxon>Desulfitobacterium</taxon>
    </lineage>
</organism>
<keyword evidence="4 7" id="KW-0408">Iron</keyword>
<dbReference type="PANTHER" id="PTHR43342:SF1">
    <property type="entry name" value="BIFURCATING [FEFE] HYDROGENASE GAMMA SUBUNIT"/>
    <property type="match status" value="1"/>
</dbReference>
<dbReference type="CDD" id="cd03064">
    <property type="entry name" value="TRX_Fd_NuoE"/>
    <property type="match status" value="1"/>
</dbReference>
<feature type="binding site" evidence="7">
    <location>
        <position position="87"/>
    </location>
    <ligand>
        <name>[2Fe-2S] cluster</name>
        <dbReference type="ChEBI" id="CHEBI:190135"/>
    </ligand>
</feature>
<comment type="cofactor">
    <cofactor evidence="6">
        <name>[2Fe-2S] cluster</name>
        <dbReference type="ChEBI" id="CHEBI:190135"/>
    </cofactor>
</comment>
<dbReference type="Proteomes" id="UP000184010">
    <property type="component" value="Unassembled WGS sequence"/>
</dbReference>
<reference evidence="9" key="1">
    <citation type="submission" date="2016-12" db="EMBL/GenBank/DDBJ databases">
        <authorList>
            <person name="Varghese N."/>
            <person name="Submissions S."/>
        </authorList>
    </citation>
    <scope>NUCLEOTIDE SEQUENCE [LARGE SCALE GENOMIC DNA]</scope>
    <source>
        <strain evidence="9">DSM 11544</strain>
    </source>
</reference>
<accession>A0A1M7SI15</accession>
<comment type="cofactor">
    <cofactor evidence="7">
        <name>[2Fe-2S] cluster</name>
        <dbReference type="ChEBI" id="CHEBI:190135"/>
    </cofactor>
    <text evidence="7">Binds 1 [2Fe-2S] cluster.</text>
</comment>
<evidence type="ECO:0000313" key="8">
    <source>
        <dbReference type="EMBL" id="SHN58128.1"/>
    </source>
</evidence>
<evidence type="ECO:0000256" key="4">
    <source>
        <dbReference type="ARBA" id="ARBA00023004"/>
    </source>
</evidence>
<dbReference type="GO" id="GO:0046872">
    <property type="term" value="F:metal ion binding"/>
    <property type="evidence" value="ECO:0007669"/>
    <property type="project" value="UniProtKB-KW"/>
</dbReference>